<name>A0A0F9E7Y3_9ZZZZ</name>
<organism evidence="2">
    <name type="scientific">marine sediment metagenome</name>
    <dbReference type="NCBI Taxonomy" id="412755"/>
    <lineage>
        <taxon>unclassified sequences</taxon>
        <taxon>metagenomes</taxon>
        <taxon>ecological metagenomes</taxon>
    </lineage>
</organism>
<gene>
    <name evidence="2" type="ORF">LCGC14_2458050</name>
</gene>
<evidence type="ECO:0000259" key="1">
    <source>
        <dbReference type="Pfam" id="PF00984"/>
    </source>
</evidence>
<dbReference type="InterPro" id="IPR014026">
    <property type="entry name" value="UDP-Glc/GDP-Man_DH_dimer"/>
</dbReference>
<dbReference type="Gene3D" id="1.10.1040.10">
    <property type="entry name" value="N-(1-d-carboxylethyl)-l-norvaline Dehydrogenase, domain 2"/>
    <property type="match status" value="1"/>
</dbReference>
<dbReference type="InterPro" id="IPR008927">
    <property type="entry name" value="6-PGluconate_DH-like_C_sf"/>
</dbReference>
<dbReference type="GO" id="GO:0016616">
    <property type="term" value="F:oxidoreductase activity, acting on the CH-OH group of donors, NAD or NADP as acceptor"/>
    <property type="evidence" value="ECO:0007669"/>
    <property type="project" value="InterPro"/>
</dbReference>
<dbReference type="PANTHER" id="PTHR43750:SF3">
    <property type="entry name" value="UDP-GLUCOSE 6-DEHYDROGENASE TUAD"/>
    <property type="match status" value="1"/>
</dbReference>
<reference evidence="2" key="1">
    <citation type="journal article" date="2015" name="Nature">
        <title>Complex archaea that bridge the gap between prokaryotes and eukaryotes.</title>
        <authorList>
            <person name="Spang A."/>
            <person name="Saw J.H."/>
            <person name="Jorgensen S.L."/>
            <person name="Zaremba-Niedzwiedzka K."/>
            <person name="Martijn J."/>
            <person name="Lind A.E."/>
            <person name="van Eijk R."/>
            <person name="Schleper C."/>
            <person name="Guy L."/>
            <person name="Ettema T.J."/>
        </authorList>
    </citation>
    <scope>NUCLEOTIDE SEQUENCE</scope>
</reference>
<dbReference type="PANTHER" id="PTHR43750">
    <property type="entry name" value="UDP-GLUCOSE 6-DEHYDROGENASE TUAD"/>
    <property type="match status" value="1"/>
</dbReference>
<dbReference type="GO" id="GO:0051287">
    <property type="term" value="F:NAD binding"/>
    <property type="evidence" value="ECO:0007669"/>
    <property type="project" value="InterPro"/>
</dbReference>
<sequence length="134" mass="15406">MQILGVPHQGYEIASKIILMLPRASVMRIVSPVDAEWIKKIRNAYYATKVIFFNEMFDMMKKTVGDYETVRSIVVEDKNVGNSHSFIFHKGYRGFGGKCLPKDTYSLIDFAKKYGISTRLFDTIRIINEELQDG</sequence>
<dbReference type="SUPFAM" id="SSF48179">
    <property type="entry name" value="6-phosphogluconate dehydrogenase C-terminal domain-like"/>
    <property type="match status" value="1"/>
</dbReference>
<protein>
    <recommendedName>
        <fullName evidence="1">UDP-glucose/GDP-mannose dehydrogenase dimerisation domain-containing protein</fullName>
    </recommendedName>
</protein>
<dbReference type="Pfam" id="PF00984">
    <property type="entry name" value="UDPG_MGDP_dh"/>
    <property type="match status" value="1"/>
</dbReference>
<comment type="caution">
    <text evidence="2">The sequence shown here is derived from an EMBL/GenBank/DDBJ whole genome shotgun (WGS) entry which is preliminary data.</text>
</comment>
<dbReference type="InterPro" id="IPR013328">
    <property type="entry name" value="6PGD_dom2"/>
</dbReference>
<feature type="domain" description="UDP-glucose/GDP-mannose dehydrogenase dimerisation" evidence="1">
    <location>
        <begin position="34"/>
        <end position="129"/>
    </location>
</feature>
<proteinExistence type="predicted"/>
<evidence type="ECO:0000313" key="2">
    <source>
        <dbReference type="EMBL" id="KKL20178.1"/>
    </source>
</evidence>
<dbReference type="EMBL" id="LAZR01038200">
    <property type="protein sequence ID" value="KKL20178.1"/>
    <property type="molecule type" value="Genomic_DNA"/>
</dbReference>
<accession>A0A0F9E7Y3</accession>
<dbReference type="AlphaFoldDB" id="A0A0F9E7Y3"/>